<accession>A0A2B0MWF7</accession>
<dbReference type="SUPFAM" id="SSF48403">
    <property type="entry name" value="Ankyrin repeat"/>
    <property type="match status" value="1"/>
</dbReference>
<sequence>MQTEERITNELVREFVMAAHGDLEKVQELLEESPSLLHASYNWGGADWESALGAAAHVGRRDIALYLLEKGARMDIFAAAMLGKLEIVQAILVTQPEALYAFGPHGIPLLQHARMGGEEAHGVFEYLAART</sequence>
<protein>
    <recommendedName>
        <fullName evidence="3">Ankyrin repeat domain-containing protein</fullName>
    </recommendedName>
</protein>
<dbReference type="AlphaFoldDB" id="A0A2B0MWF7"/>
<dbReference type="InterPro" id="IPR036770">
    <property type="entry name" value="Ankyrin_rpt-contain_sf"/>
</dbReference>
<name>A0A2B0MWF7_BACCE</name>
<dbReference type="EMBL" id="NUWN01000024">
    <property type="protein sequence ID" value="PFK45870.1"/>
    <property type="molecule type" value="Genomic_DNA"/>
</dbReference>
<proteinExistence type="predicted"/>
<dbReference type="Gene3D" id="1.25.40.20">
    <property type="entry name" value="Ankyrin repeat-containing domain"/>
    <property type="match status" value="1"/>
</dbReference>
<dbReference type="RefSeq" id="WP_098490340.1">
    <property type="nucleotide sequence ID" value="NZ_NUWN01000024.1"/>
</dbReference>
<reference evidence="1 2" key="1">
    <citation type="submission" date="2017-09" db="EMBL/GenBank/DDBJ databases">
        <title>Large-scale bioinformatics analysis of Bacillus genomes uncovers conserved roles of natural products in bacterial physiology.</title>
        <authorList>
            <consortium name="Agbiome Team Llc"/>
            <person name="Bleich R.M."/>
            <person name="Grubbs K.J."/>
            <person name="Santa Maria K.C."/>
            <person name="Allen S.E."/>
            <person name="Farag S."/>
            <person name="Shank E.A."/>
            <person name="Bowers A."/>
        </authorList>
    </citation>
    <scope>NUCLEOTIDE SEQUENCE [LARGE SCALE GENOMIC DNA]</scope>
    <source>
        <strain evidence="1 2">AFS083043</strain>
    </source>
</reference>
<organism evidence="1 2">
    <name type="scientific">Bacillus cereus</name>
    <dbReference type="NCBI Taxonomy" id="1396"/>
    <lineage>
        <taxon>Bacteria</taxon>
        <taxon>Bacillati</taxon>
        <taxon>Bacillota</taxon>
        <taxon>Bacilli</taxon>
        <taxon>Bacillales</taxon>
        <taxon>Bacillaceae</taxon>
        <taxon>Bacillus</taxon>
        <taxon>Bacillus cereus group</taxon>
    </lineage>
</organism>
<evidence type="ECO:0000313" key="1">
    <source>
        <dbReference type="EMBL" id="PFK45870.1"/>
    </source>
</evidence>
<dbReference type="Proteomes" id="UP000242656">
    <property type="component" value="Unassembled WGS sequence"/>
</dbReference>
<evidence type="ECO:0008006" key="3">
    <source>
        <dbReference type="Google" id="ProtNLM"/>
    </source>
</evidence>
<evidence type="ECO:0000313" key="2">
    <source>
        <dbReference type="Proteomes" id="UP000242656"/>
    </source>
</evidence>
<gene>
    <name evidence="1" type="ORF">COI93_07230</name>
</gene>
<comment type="caution">
    <text evidence="1">The sequence shown here is derived from an EMBL/GenBank/DDBJ whole genome shotgun (WGS) entry which is preliminary data.</text>
</comment>